<dbReference type="Pfam" id="PF05223">
    <property type="entry name" value="MecA_N"/>
    <property type="match status" value="1"/>
</dbReference>
<dbReference type="PANTHER" id="PTHR30627">
    <property type="entry name" value="PEPTIDOGLYCAN D,D-TRANSPEPTIDASE"/>
    <property type="match status" value="1"/>
</dbReference>
<dbReference type="InterPro" id="IPR012338">
    <property type="entry name" value="Beta-lactam/transpept-like"/>
</dbReference>
<dbReference type="SUPFAM" id="SSF56601">
    <property type="entry name" value="beta-lactamase/transpeptidase-like"/>
    <property type="match status" value="1"/>
</dbReference>
<dbReference type="GO" id="GO:0071972">
    <property type="term" value="F:peptidoglycan L,D-transpeptidase activity"/>
    <property type="evidence" value="ECO:0007669"/>
    <property type="project" value="TreeGrafter"/>
</dbReference>
<sequence>MKRFFITFALFLALILAGCSEDKVTPHDRLDDYFKLWEEQSFSSMYDMLTEEAKQAYHTDQYIDRYEKIYQDLHITEIQLHYEKLSDEKIKQALEEGTATIPFSASLTSMAGPIEFDYEVTLKQAGEEEEKNWFIDWNPGFIFPEIKDGGEIRISTTEPKRGDILDRNRLPLALNGIVYEVGIVPGQLGDNPEASKKKLASLLNISVASIDNALNESWVQPDLFVPIGKKVQESDQALLDQLWQMDGVMTQQTTGRIYPLGKAAAHVVGYVRKITAEELEEKDPERYTENDMIGSTGLERRFEDELKGEKGVKIYVTEDEKEVATLAMKPVEDGKNIQTTLDITVQEELFNSLDDAPGTAAAIHPKTGETLALVSSPSFDPNKLVYGISQSDWEALQDNPEQPLFNRFNATYAPGSVIKPVTAAIGLQNGTIKPEEELEIKGLSWGKGESWGNYEVTRVSEANPVDLMKAMALSDNIYFAMKGVEMGGDQLVKGLEQFGFGEQLPINFPISTSTISTSGTLDDEVLVANTSYGQGEVEASVLHLATMYTSFLNNGNMIKPILLMEEEPNQVWKEGLLSPEQATIVQETLRNVVTDGTAGYAKNASFPISGKTGTAELKLTLDEENGEQNGWFVGYPTEDQDIIIAMMMEKVQDLGASGLVVQKVTDVLEAIKE</sequence>
<dbReference type="PANTHER" id="PTHR30627:SF25">
    <property type="entry name" value="PENICILLIN-BINDING PROTEIN 3"/>
    <property type="match status" value="1"/>
</dbReference>
<dbReference type="SUPFAM" id="SSF56519">
    <property type="entry name" value="Penicillin binding protein dimerisation domain"/>
    <property type="match status" value="1"/>
</dbReference>
<dbReference type="Pfam" id="PF00905">
    <property type="entry name" value="Transpeptidase"/>
    <property type="match status" value="1"/>
</dbReference>
<dbReference type="AlphaFoldDB" id="A0A923L7P4"/>
<dbReference type="InterPro" id="IPR036138">
    <property type="entry name" value="PBP_dimer_sf"/>
</dbReference>
<comment type="pathway">
    <text evidence="2">Cell wall biogenesis; peptidoglycan biosynthesis.</text>
</comment>
<dbReference type="Pfam" id="PF03717">
    <property type="entry name" value="PBP_dimer"/>
    <property type="match status" value="1"/>
</dbReference>
<dbReference type="PROSITE" id="PS51257">
    <property type="entry name" value="PROKAR_LIPOPROTEIN"/>
    <property type="match status" value="1"/>
</dbReference>
<comment type="caution">
    <text evidence="10">The sequence shown here is derived from an EMBL/GenBank/DDBJ whole genome shotgun (WGS) entry which is preliminary data.</text>
</comment>
<dbReference type="InterPro" id="IPR005311">
    <property type="entry name" value="PBP_dimer"/>
</dbReference>
<keyword evidence="11" id="KW-1185">Reference proteome</keyword>
<dbReference type="EMBL" id="JACOOL010000010">
    <property type="protein sequence ID" value="MBC5637922.1"/>
    <property type="molecule type" value="Genomic_DNA"/>
</dbReference>
<dbReference type="Gene3D" id="3.90.1310.10">
    <property type="entry name" value="Penicillin-binding protein 2a (Domain 2)"/>
    <property type="match status" value="1"/>
</dbReference>
<comment type="similarity">
    <text evidence="3">Belongs to the transpeptidase family.</text>
</comment>
<evidence type="ECO:0000259" key="9">
    <source>
        <dbReference type="Pfam" id="PF05223"/>
    </source>
</evidence>
<comment type="subcellular location">
    <subcellularLocation>
        <location evidence="1">Membrane</location>
    </subcellularLocation>
</comment>
<feature type="domain" description="Penicillin-binding protein dimerisation" evidence="8">
    <location>
        <begin position="157"/>
        <end position="319"/>
    </location>
</feature>
<proteinExistence type="inferred from homology"/>
<dbReference type="Proteomes" id="UP000637359">
    <property type="component" value="Unassembled WGS sequence"/>
</dbReference>
<evidence type="ECO:0000256" key="2">
    <source>
        <dbReference type="ARBA" id="ARBA00004752"/>
    </source>
</evidence>
<dbReference type="RefSeq" id="WP_186870627.1">
    <property type="nucleotide sequence ID" value="NZ_JACOOL010000010.1"/>
</dbReference>
<evidence type="ECO:0000313" key="10">
    <source>
        <dbReference type="EMBL" id="MBC5637922.1"/>
    </source>
</evidence>
<dbReference type="InterPro" id="IPR032710">
    <property type="entry name" value="NTF2-like_dom_sf"/>
</dbReference>
<protein>
    <recommendedName>
        <fullName evidence="4">serine-type D-Ala-D-Ala carboxypeptidase</fullName>
        <ecNumber evidence="4">3.4.16.4</ecNumber>
    </recommendedName>
</protein>
<accession>A0A923L7P4</accession>
<evidence type="ECO:0000256" key="4">
    <source>
        <dbReference type="ARBA" id="ARBA00012448"/>
    </source>
</evidence>
<evidence type="ECO:0000256" key="6">
    <source>
        <dbReference type="ARBA" id="ARBA00034000"/>
    </source>
</evidence>
<dbReference type="SUPFAM" id="SSF54427">
    <property type="entry name" value="NTF2-like"/>
    <property type="match status" value="1"/>
</dbReference>
<comment type="catalytic activity">
    <reaction evidence="6">
        <text>Preferential cleavage: (Ac)2-L-Lys-D-Ala-|-D-Ala. Also transpeptidation of peptidyl-alanyl moieties that are N-acyl substituents of D-alanine.</text>
        <dbReference type="EC" id="3.4.16.4"/>
    </reaction>
</comment>
<dbReference type="GO" id="GO:0071555">
    <property type="term" value="P:cell wall organization"/>
    <property type="evidence" value="ECO:0007669"/>
    <property type="project" value="TreeGrafter"/>
</dbReference>
<evidence type="ECO:0000313" key="11">
    <source>
        <dbReference type="Proteomes" id="UP000637359"/>
    </source>
</evidence>
<evidence type="ECO:0000256" key="5">
    <source>
        <dbReference type="ARBA" id="ARBA00023136"/>
    </source>
</evidence>
<evidence type="ECO:0000259" key="7">
    <source>
        <dbReference type="Pfam" id="PF00905"/>
    </source>
</evidence>
<dbReference type="GO" id="GO:0005886">
    <property type="term" value="C:plasma membrane"/>
    <property type="evidence" value="ECO:0007669"/>
    <property type="project" value="TreeGrafter"/>
</dbReference>
<dbReference type="GO" id="GO:0046677">
    <property type="term" value="P:response to antibiotic"/>
    <property type="evidence" value="ECO:0007669"/>
    <property type="project" value="InterPro"/>
</dbReference>
<dbReference type="GO" id="GO:0009002">
    <property type="term" value="F:serine-type D-Ala-D-Ala carboxypeptidase activity"/>
    <property type="evidence" value="ECO:0007669"/>
    <property type="project" value="UniProtKB-EC"/>
</dbReference>
<dbReference type="InterPro" id="IPR001460">
    <property type="entry name" value="PCN-bd_Tpept"/>
</dbReference>
<feature type="domain" description="Penicillin-binding protein transpeptidase" evidence="7">
    <location>
        <begin position="358"/>
        <end position="662"/>
    </location>
</feature>
<reference evidence="10" key="1">
    <citation type="submission" date="2020-08" db="EMBL/GenBank/DDBJ databases">
        <title>Genome public.</title>
        <authorList>
            <person name="Liu C."/>
            <person name="Sun Q."/>
        </authorList>
    </citation>
    <scope>NUCLEOTIDE SEQUENCE</scope>
    <source>
        <strain evidence="10">BX22</strain>
    </source>
</reference>
<evidence type="ECO:0000256" key="1">
    <source>
        <dbReference type="ARBA" id="ARBA00004370"/>
    </source>
</evidence>
<dbReference type="GO" id="GO:0008658">
    <property type="term" value="F:penicillin binding"/>
    <property type="evidence" value="ECO:0007669"/>
    <property type="project" value="InterPro"/>
</dbReference>
<name>A0A923L7P4_9BACI</name>
<dbReference type="Gene3D" id="3.30.1390.30">
    <property type="entry name" value="Penicillin-binding protein 2a, domain 3"/>
    <property type="match status" value="1"/>
</dbReference>
<keyword evidence="5" id="KW-0472">Membrane</keyword>
<evidence type="ECO:0000259" key="8">
    <source>
        <dbReference type="Pfam" id="PF03717"/>
    </source>
</evidence>
<gene>
    <name evidence="10" type="ORF">H8S33_14015</name>
</gene>
<dbReference type="Gene3D" id="3.10.450.100">
    <property type="entry name" value="NTF2-like, domain 1"/>
    <property type="match status" value="1"/>
</dbReference>
<dbReference type="EC" id="3.4.16.4" evidence="4"/>
<dbReference type="InterPro" id="IPR050515">
    <property type="entry name" value="Beta-lactam/transpept"/>
</dbReference>
<dbReference type="InterPro" id="IPR007887">
    <property type="entry name" value="MecA_N"/>
</dbReference>
<organism evidence="10 11">
    <name type="scientific">Ornithinibacillus hominis</name>
    <dbReference type="NCBI Taxonomy" id="2763055"/>
    <lineage>
        <taxon>Bacteria</taxon>
        <taxon>Bacillati</taxon>
        <taxon>Bacillota</taxon>
        <taxon>Bacilli</taxon>
        <taxon>Bacillales</taxon>
        <taxon>Bacillaceae</taxon>
        <taxon>Ornithinibacillus</taxon>
    </lineage>
</organism>
<dbReference type="Gene3D" id="3.40.710.10">
    <property type="entry name" value="DD-peptidase/beta-lactamase superfamily"/>
    <property type="match status" value="1"/>
</dbReference>
<feature type="domain" description="NTF2-like N-terminal transpeptidase" evidence="9">
    <location>
        <begin position="25"/>
        <end position="148"/>
    </location>
</feature>
<evidence type="ECO:0000256" key="3">
    <source>
        <dbReference type="ARBA" id="ARBA00007171"/>
    </source>
</evidence>